<gene>
    <name evidence="1" type="ORF">GlitD10_1085</name>
</gene>
<evidence type="ECO:0008006" key="3">
    <source>
        <dbReference type="Google" id="ProtNLM"/>
    </source>
</evidence>
<keyword evidence="2" id="KW-1185">Reference proteome</keyword>
<proteinExistence type="predicted"/>
<dbReference type="PANTHER" id="PTHR39337:SF1">
    <property type="entry name" value="BLR5642 PROTEIN"/>
    <property type="match status" value="1"/>
</dbReference>
<dbReference type="AlphaFoldDB" id="A0A1J0ABV5"/>
<dbReference type="InterPro" id="IPR007438">
    <property type="entry name" value="DUF488"/>
</dbReference>
<protein>
    <recommendedName>
        <fullName evidence="3">DUF488 domain-containing protein</fullName>
    </recommendedName>
</protein>
<name>A0A1J0ABV5_9CYAN</name>
<dbReference type="STRING" id="1188229.GlitD10_1085"/>
<evidence type="ECO:0000313" key="1">
    <source>
        <dbReference type="EMBL" id="APB33405.1"/>
    </source>
</evidence>
<dbReference type="OrthoDB" id="9789109at2"/>
<dbReference type="PANTHER" id="PTHR39337">
    <property type="entry name" value="BLR5642 PROTEIN"/>
    <property type="match status" value="1"/>
</dbReference>
<dbReference type="RefSeq" id="WP_071453995.1">
    <property type="nucleotide sequence ID" value="NZ_CP017675.1"/>
</dbReference>
<sequence>MIKLFTIGFTRKSAAQFFEGLKKVGVKMLIDTRLNNTSQLSGFAKQSDLRYFLDKITQISYEHCLPLAPTQDILDNYKKKKIAWDEYENSYLELIQKRQVESLLSPEQLDHACFLCSEDKPHYCHRRLAAEYLQSRLNNLQVIHL</sequence>
<reference evidence="1 2" key="1">
    <citation type="submission" date="2016-10" db="EMBL/GenBank/DDBJ databases">
        <title>Description of Gloeomargarita lithophora gen. nov., sp. nov., a thylakoid-bearing basal-branching cyanobacterium with intracellular carbonates, and proposal for Gloeomargaritales ord. nov.</title>
        <authorList>
            <person name="Moreira D."/>
            <person name="Tavera R."/>
            <person name="Benzerara K."/>
            <person name="Skouri-Panet F."/>
            <person name="Couradeau E."/>
            <person name="Gerard E."/>
            <person name="Loussert C."/>
            <person name="Novelo E."/>
            <person name="Zivanovic Y."/>
            <person name="Lopez-Garcia P."/>
        </authorList>
    </citation>
    <scope>NUCLEOTIDE SEQUENCE [LARGE SCALE GENOMIC DNA]</scope>
    <source>
        <strain evidence="1 2">D10</strain>
    </source>
</reference>
<evidence type="ECO:0000313" key="2">
    <source>
        <dbReference type="Proteomes" id="UP000180235"/>
    </source>
</evidence>
<dbReference type="EMBL" id="CP017675">
    <property type="protein sequence ID" value="APB33405.1"/>
    <property type="molecule type" value="Genomic_DNA"/>
</dbReference>
<dbReference type="Proteomes" id="UP000180235">
    <property type="component" value="Chromosome"/>
</dbReference>
<dbReference type="Pfam" id="PF04343">
    <property type="entry name" value="DUF488"/>
    <property type="match status" value="1"/>
</dbReference>
<organism evidence="1 2">
    <name type="scientific">Gloeomargarita lithophora Alchichica-D10</name>
    <dbReference type="NCBI Taxonomy" id="1188229"/>
    <lineage>
        <taxon>Bacteria</taxon>
        <taxon>Bacillati</taxon>
        <taxon>Cyanobacteriota</taxon>
        <taxon>Cyanophyceae</taxon>
        <taxon>Gloeomargaritales</taxon>
        <taxon>Gloeomargaritaceae</taxon>
        <taxon>Gloeomargarita</taxon>
    </lineage>
</organism>
<dbReference type="KEGG" id="glt:GlitD10_1085"/>
<accession>A0A1J0ABV5</accession>